<name>A0A835CKD4_9FABA</name>
<keyword evidence="3" id="KW-1185">Reference proteome</keyword>
<dbReference type="Proteomes" id="UP000634136">
    <property type="component" value="Unassembled WGS sequence"/>
</dbReference>
<comment type="caution">
    <text evidence="2">The sequence shown here is derived from an EMBL/GenBank/DDBJ whole genome shotgun (WGS) entry which is preliminary data.</text>
</comment>
<proteinExistence type="predicted"/>
<organism evidence="2 3">
    <name type="scientific">Senna tora</name>
    <dbReference type="NCBI Taxonomy" id="362788"/>
    <lineage>
        <taxon>Eukaryota</taxon>
        <taxon>Viridiplantae</taxon>
        <taxon>Streptophyta</taxon>
        <taxon>Embryophyta</taxon>
        <taxon>Tracheophyta</taxon>
        <taxon>Spermatophyta</taxon>
        <taxon>Magnoliopsida</taxon>
        <taxon>eudicotyledons</taxon>
        <taxon>Gunneridae</taxon>
        <taxon>Pentapetalae</taxon>
        <taxon>rosids</taxon>
        <taxon>fabids</taxon>
        <taxon>Fabales</taxon>
        <taxon>Fabaceae</taxon>
        <taxon>Caesalpinioideae</taxon>
        <taxon>Cassia clade</taxon>
        <taxon>Senna</taxon>
    </lineage>
</organism>
<gene>
    <name evidence="2" type="ORF">G2W53_002469</name>
</gene>
<evidence type="ECO:0000313" key="3">
    <source>
        <dbReference type="Proteomes" id="UP000634136"/>
    </source>
</evidence>
<accession>A0A835CKD4</accession>
<protein>
    <submittedName>
        <fullName evidence="2">Uncharacterized protein</fullName>
    </submittedName>
</protein>
<evidence type="ECO:0000256" key="1">
    <source>
        <dbReference type="SAM" id="MobiDB-lite"/>
    </source>
</evidence>
<dbReference type="AlphaFoldDB" id="A0A835CKD4"/>
<feature type="compositionally biased region" description="Basic and acidic residues" evidence="1">
    <location>
        <begin position="96"/>
        <end position="110"/>
    </location>
</feature>
<sequence>MSSMKAFLSVGVQSKLAIQFSFNRYREIGCFSLYIYICIFLVLRAWREGLCDPCEKWAGQEEDDDDEAGYKEFEYGLCYWVAEEDRATTSDNDDASMGRDDRGREESKSRDSKRRNKG</sequence>
<reference evidence="2" key="1">
    <citation type="submission" date="2020-09" db="EMBL/GenBank/DDBJ databases">
        <title>Genome-Enabled Discovery of Anthraquinone Biosynthesis in Senna tora.</title>
        <authorList>
            <person name="Kang S.-H."/>
            <person name="Pandey R.P."/>
            <person name="Lee C.-M."/>
            <person name="Sim J.-S."/>
            <person name="Jeong J.-T."/>
            <person name="Choi B.-S."/>
            <person name="Jung M."/>
            <person name="Ginzburg D."/>
            <person name="Zhao K."/>
            <person name="Won S.Y."/>
            <person name="Oh T.-J."/>
            <person name="Yu Y."/>
            <person name="Kim N.-H."/>
            <person name="Lee O.R."/>
            <person name="Lee T.-H."/>
            <person name="Bashyal P."/>
            <person name="Kim T.-S."/>
            <person name="Lee W.-H."/>
            <person name="Kawkins C."/>
            <person name="Kim C.-K."/>
            <person name="Kim J.S."/>
            <person name="Ahn B.O."/>
            <person name="Rhee S.Y."/>
            <person name="Sohng J.K."/>
        </authorList>
    </citation>
    <scope>NUCLEOTIDE SEQUENCE</scope>
    <source>
        <tissue evidence="2">Leaf</tissue>
    </source>
</reference>
<dbReference type="EMBL" id="JAAIUW010000001">
    <property type="protein sequence ID" value="KAF7845564.1"/>
    <property type="molecule type" value="Genomic_DNA"/>
</dbReference>
<evidence type="ECO:0000313" key="2">
    <source>
        <dbReference type="EMBL" id="KAF7845564.1"/>
    </source>
</evidence>
<feature type="region of interest" description="Disordered" evidence="1">
    <location>
        <begin position="87"/>
        <end position="118"/>
    </location>
</feature>